<sequence>MWCSRIRDPFRKILKENLAILSGNGYITMYGKHYSFCDTVYSLPSNYIYCNMCNSLVFIPKKYSTLDDSYQDSHLKSCINGDAISKEYARRNDILESIDTREFLIWQYK</sequence>
<evidence type="ECO:0000313" key="1">
    <source>
        <dbReference type="EMBL" id="GBC02834.1"/>
    </source>
</evidence>
<protein>
    <submittedName>
        <fullName evidence="1">Uncharacterized protein</fullName>
    </submittedName>
</protein>
<dbReference type="AlphaFoldDB" id="A0A2Z6RKJ2"/>
<dbReference type="Proteomes" id="UP000247702">
    <property type="component" value="Unassembled WGS sequence"/>
</dbReference>
<organism evidence="1 2">
    <name type="scientific">Rhizophagus clarus</name>
    <dbReference type="NCBI Taxonomy" id="94130"/>
    <lineage>
        <taxon>Eukaryota</taxon>
        <taxon>Fungi</taxon>
        <taxon>Fungi incertae sedis</taxon>
        <taxon>Mucoromycota</taxon>
        <taxon>Glomeromycotina</taxon>
        <taxon>Glomeromycetes</taxon>
        <taxon>Glomerales</taxon>
        <taxon>Glomeraceae</taxon>
        <taxon>Rhizophagus</taxon>
    </lineage>
</organism>
<evidence type="ECO:0000313" key="2">
    <source>
        <dbReference type="Proteomes" id="UP000247702"/>
    </source>
</evidence>
<accession>A0A2Z6RKJ2</accession>
<dbReference type="EMBL" id="BEXD01003854">
    <property type="protein sequence ID" value="GBC02834.1"/>
    <property type="molecule type" value="Genomic_DNA"/>
</dbReference>
<reference evidence="1 2" key="1">
    <citation type="submission" date="2017-11" db="EMBL/GenBank/DDBJ databases">
        <title>The genome of Rhizophagus clarus HR1 reveals common genetic basis of auxotrophy among arbuscular mycorrhizal fungi.</title>
        <authorList>
            <person name="Kobayashi Y."/>
        </authorList>
    </citation>
    <scope>NUCLEOTIDE SEQUENCE [LARGE SCALE GENOMIC DNA]</scope>
    <source>
        <strain evidence="1 2">HR1</strain>
    </source>
</reference>
<gene>
    <name evidence="1" type="ORF">RclHR1_04850002</name>
</gene>
<keyword evidence="2" id="KW-1185">Reference proteome</keyword>
<proteinExistence type="predicted"/>
<comment type="caution">
    <text evidence="1">The sequence shown here is derived from an EMBL/GenBank/DDBJ whole genome shotgun (WGS) entry which is preliminary data.</text>
</comment>
<name>A0A2Z6RKJ2_9GLOM</name>